<dbReference type="PANTHER" id="PTHR37538">
    <property type="entry name" value="BTB DOMAIN-CONTAINING PROTEIN"/>
    <property type="match status" value="1"/>
</dbReference>
<evidence type="ECO:0000256" key="8">
    <source>
        <dbReference type="ARBA" id="ARBA00023242"/>
    </source>
</evidence>
<dbReference type="Proteomes" id="UP001302676">
    <property type="component" value="Unassembled WGS sequence"/>
</dbReference>
<evidence type="ECO:0000313" key="10">
    <source>
        <dbReference type="EMBL" id="KAK4142637.1"/>
    </source>
</evidence>
<dbReference type="AlphaFoldDB" id="A0AAN6V0K7"/>
<evidence type="ECO:0000256" key="4">
    <source>
        <dbReference type="ARBA" id="ARBA00022816"/>
    </source>
</evidence>
<keyword evidence="6" id="KW-0811">Translocation</keyword>
<keyword evidence="4" id="KW-0509">mRNA transport</keyword>
<sequence length="416" mass="45528">MNPKKNLKSTTGEGTPTGADEIEDACFDKSPFSSAPMVDLQFKQGDYLSVHRALLQRNPKLALLDTSQSPPLKHISRSAGHVLVHYLYTDTYHTLKWIGPTTGREETIAKLKTGFEVYATARKYELDGLEELAKEQISLLSKGADALTIVDVVNEAYPSSTDEDTWFPTYMKAIIKTAFEDSAAQLKPEIHISSENEFKDDIPTAKTLLRGALEVYREMVKDASITTDPSQLEDDECERCATTKKNKKDKKKISAVVGEPKVEESVNRAEPSLDTVDNDWAAISTKRKEKGTVAKEPNIEELPARPKPMPEPEKEEGTATGNTSGGGPFSGGLFSGGSTTRTAFGATNNAAVGDPPGTAGVAFTPTTEKDALYSKQTQSFRNILFMGAYKRWSSEELRLADYNQGRKISGTANCPR</sequence>
<comment type="caution">
    <text evidence="10">The sequence shown here is derived from an EMBL/GenBank/DDBJ whole genome shotgun (WGS) entry which is preliminary data.</text>
</comment>
<keyword evidence="8" id="KW-0539">Nucleus</keyword>
<gene>
    <name evidence="10" type="ORF">C8A04DRAFT_29769</name>
</gene>
<keyword evidence="5" id="KW-0653">Protein transport</keyword>
<keyword evidence="3" id="KW-0813">Transport</keyword>
<dbReference type="Gene3D" id="1.10.10.2360">
    <property type="match status" value="1"/>
</dbReference>
<dbReference type="PANTHER" id="PTHR37538:SF1">
    <property type="entry name" value="BTB DOMAIN-CONTAINING PROTEIN"/>
    <property type="match status" value="1"/>
</dbReference>
<evidence type="ECO:0000313" key="11">
    <source>
        <dbReference type="Proteomes" id="UP001302676"/>
    </source>
</evidence>
<evidence type="ECO:0008006" key="12">
    <source>
        <dbReference type="Google" id="ProtNLM"/>
    </source>
</evidence>
<keyword evidence="7" id="KW-0906">Nuclear pore complex</keyword>
<feature type="region of interest" description="Disordered" evidence="9">
    <location>
        <begin position="1"/>
        <end position="22"/>
    </location>
</feature>
<name>A0AAN6V0K7_9PEZI</name>
<evidence type="ECO:0000256" key="5">
    <source>
        <dbReference type="ARBA" id="ARBA00022927"/>
    </source>
</evidence>
<reference evidence="10" key="1">
    <citation type="journal article" date="2023" name="Mol. Phylogenet. Evol.">
        <title>Genome-scale phylogeny and comparative genomics of the fungal order Sordariales.</title>
        <authorList>
            <person name="Hensen N."/>
            <person name="Bonometti L."/>
            <person name="Westerberg I."/>
            <person name="Brannstrom I.O."/>
            <person name="Guillou S."/>
            <person name="Cros-Aarteil S."/>
            <person name="Calhoun S."/>
            <person name="Haridas S."/>
            <person name="Kuo A."/>
            <person name="Mondo S."/>
            <person name="Pangilinan J."/>
            <person name="Riley R."/>
            <person name="LaButti K."/>
            <person name="Andreopoulos B."/>
            <person name="Lipzen A."/>
            <person name="Chen C."/>
            <person name="Yan M."/>
            <person name="Daum C."/>
            <person name="Ng V."/>
            <person name="Clum A."/>
            <person name="Steindorff A."/>
            <person name="Ohm R.A."/>
            <person name="Martin F."/>
            <person name="Silar P."/>
            <person name="Natvig D.O."/>
            <person name="Lalanne C."/>
            <person name="Gautier V."/>
            <person name="Ament-Velasquez S.L."/>
            <person name="Kruys A."/>
            <person name="Hutchinson M.I."/>
            <person name="Powell A.J."/>
            <person name="Barry K."/>
            <person name="Miller A.N."/>
            <person name="Grigoriev I.V."/>
            <person name="Debuchy R."/>
            <person name="Gladieux P."/>
            <person name="Hiltunen Thoren M."/>
            <person name="Johannesson H."/>
        </authorList>
    </citation>
    <scope>NUCLEOTIDE SEQUENCE</scope>
    <source>
        <strain evidence="10">CBS 141.50</strain>
    </source>
</reference>
<reference evidence="10" key="2">
    <citation type="submission" date="2023-05" db="EMBL/GenBank/DDBJ databases">
        <authorList>
            <consortium name="Lawrence Berkeley National Laboratory"/>
            <person name="Steindorff A."/>
            <person name="Hensen N."/>
            <person name="Bonometti L."/>
            <person name="Westerberg I."/>
            <person name="Brannstrom I.O."/>
            <person name="Guillou S."/>
            <person name="Cros-Aarteil S."/>
            <person name="Calhoun S."/>
            <person name="Haridas S."/>
            <person name="Kuo A."/>
            <person name="Mondo S."/>
            <person name="Pangilinan J."/>
            <person name="Riley R."/>
            <person name="Labutti K."/>
            <person name="Andreopoulos B."/>
            <person name="Lipzen A."/>
            <person name="Chen C."/>
            <person name="Yanf M."/>
            <person name="Daum C."/>
            <person name="Ng V."/>
            <person name="Clum A."/>
            <person name="Ohm R."/>
            <person name="Martin F."/>
            <person name="Silar P."/>
            <person name="Natvig D."/>
            <person name="Lalanne C."/>
            <person name="Gautier V."/>
            <person name="Ament-Velasquez S.L."/>
            <person name="Kruys A."/>
            <person name="Hutchinson M.I."/>
            <person name="Powell A.J."/>
            <person name="Barry K."/>
            <person name="Miller A.N."/>
            <person name="Grigoriev I.V."/>
            <person name="Debuchy R."/>
            <person name="Gladieux P."/>
            <person name="Thoren M.H."/>
            <person name="Johannesson H."/>
        </authorList>
    </citation>
    <scope>NUCLEOTIDE SEQUENCE</scope>
    <source>
        <strain evidence="10">CBS 141.50</strain>
    </source>
</reference>
<dbReference type="GO" id="GO:0005643">
    <property type="term" value="C:nuclear pore"/>
    <property type="evidence" value="ECO:0007669"/>
    <property type="project" value="UniProtKB-SubCell"/>
</dbReference>
<dbReference type="GO" id="GO:0015031">
    <property type="term" value="P:protein transport"/>
    <property type="evidence" value="ECO:0007669"/>
    <property type="project" value="UniProtKB-KW"/>
</dbReference>
<dbReference type="FunFam" id="1.10.10.2360:FF:000001">
    <property type="entry name" value="Nuclear pore complex protein Nup98-Nup96"/>
    <property type="match status" value="1"/>
</dbReference>
<keyword evidence="11" id="KW-1185">Reference proteome</keyword>
<evidence type="ECO:0000256" key="6">
    <source>
        <dbReference type="ARBA" id="ARBA00023010"/>
    </source>
</evidence>
<organism evidence="10 11">
    <name type="scientific">Dichotomopilus funicola</name>
    <dbReference type="NCBI Taxonomy" id="1934379"/>
    <lineage>
        <taxon>Eukaryota</taxon>
        <taxon>Fungi</taxon>
        <taxon>Dikarya</taxon>
        <taxon>Ascomycota</taxon>
        <taxon>Pezizomycotina</taxon>
        <taxon>Sordariomycetes</taxon>
        <taxon>Sordariomycetidae</taxon>
        <taxon>Sordariales</taxon>
        <taxon>Chaetomiaceae</taxon>
        <taxon>Dichotomopilus</taxon>
    </lineage>
</organism>
<protein>
    <recommendedName>
        <fullName evidence="12">BTB domain-containing protein</fullName>
    </recommendedName>
</protein>
<evidence type="ECO:0000256" key="3">
    <source>
        <dbReference type="ARBA" id="ARBA00022448"/>
    </source>
</evidence>
<dbReference type="GeneID" id="87817736"/>
<comment type="subcellular location">
    <subcellularLocation>
        <location evidence="1">Nucleus</location>
        <location evidence="1">Nuclear pore complex</location>
    </subcellularLocation>
</comment>
<feature type="compositionally biased region" description="Gly residues" evidence="9">
    <location>
        <begin position="323"/>
        <end position="335"/>
    </location>
</feature>
<comment type="similarity">
    <text evidence="2">Belongs to the nucleoporin GLFG family.</text>
</comment>
<dbReference type="GO" id="GO:0051028">
    <property type="term" value="P:mRNA transport"/>
    <property type="evidence" value="ECO:0007669"/>
    <property type="project" value="UniProtKB-KW"/>
</dbReference>
<dbReference type="EMBL" id="MU853595">
    <property type="protein sequence ID" value="KAK4142637.1"/>
    <property type="molecule type" value="Genomic_DNA"/>
</dbReference>
<feature type="compositionally biased region" description="Basic residues" evidence="9">
    <location>
        <begin position="242"/>
        <end position="253"/>
    </location>
</feature>
<evidence type="ECO:0000256" key="7">
    <source>
        <dbReference type="ARBA" id="ARBA00023132"/>
    </source>
</evidence>
<proteinExistence type="inferred from homology"/>
<evidence type="ECO:0000256" key="1">
    <source>
        <dbReference type="ARBA" id="ARBA00004567"/>
    </source>
</evidence>
<accession>A0AAN6V0K7</accession>
<feature type="compositionally biased region" description="Basic and acidic residues" evidence="9">
    <location>
        <begin position="302"/>
        <end position="317"/>
    </location>
</feature>
<evidence type="ECO:0000256" key="9">
    <source>
        <dbReference type="SAM" id="MobiDB-lite"/>
    </source>
</evidence>
<dbReference type="RefSeq" id="XP_062636008.1">
    <property type="nucleotide sequence ID" value="XM_062781123.1"/>
</dbReference>
<feature type="region of interest" description="Disordered" evidence="9">
    <location>
        <begin position="242"/>
        <end position="341"/>
    </location>
</feature>
<evidence type="ECO:0000256" key="2">
    <source>
        <dbReference type="ARBA" id="ARBA00008926"/>
    </source>
</evidence>